<dbReference type="InterPro" id="IPR036388">
    <property type="entry name" value="WH-like_DNA-bd_sf"/>
</dbReference>
<dbReference type="Proteomes" id="UP000655868">
    <property type="component" value="Unassembled WGS sequence"/>
</dbReference>
<accession>A0A934NR30</accession>
<sequence length="160" mass="17305">MPTEPGDNPPSEREALVGAVLLGGRVLSTAAVMYHSRLAQLQGLSHPSDAKALDLIVRYGPMTAGQLAERSGLAPASITGLIGRLEAIGAARRVPHPDDGRKILVEFNPQYEIDNLPLFDDLVRLLRGQLDDYSDEHLQVIAKYLTDAAELQTEATRLLG</sequence>
<dbReference type="AlphaFoldDB" id="A0A934NR30"/>
<gene>
    <name evidence="2" type="ORF">JGU71_13515</name>
</gene>
<protein>
    <submittedName>
        <fullName evidence="2">MarR family transcriptional regulator</fullName>
    </submittedName>
</protein>
<dbReference type="GO" id="GO:0006950">
    <property type="term" value="P:response to stress"/>
    <property type="evidence" value="ECO:0007669"/>
    <property type="project" value="TreeGrafter"/>
</dbReference>
<feature type="domain" description="HTH marR-type" evidence="1">
    <location>
        <begin position="37"/>
        <end position="134"/>
    </location>
</feature>
<evidence type="ECO:0000313" key="2">
    <source>
        <dbReference type="EMBL" id="MBJ8339909.1"/>
    </source>
</evidence>
<keyword evidence="3" id="KW-1185">Reference proteome</keyword>
<evidence type="ECO:0000313" key="3">
    <source>
        <dbReference type="Proteomes" id="UP000655868"/>
    </source>
</evidence>
<dbReference type="Pfam" id="PF01047">
    <property type="entry name" value="MarR"/>
    <property type="match status" value="1"/>
</dbReference>
<dbReference type="SUPFAM" id="SSF46785">
    <property type="entry name" value="Winged helix' DNA-binding domain"/>
    <property type="match status" value="1"/>
</dbReference>
<dbReference type="InterPro" id="IPR036390">
    <property type="entry name" value="WH_DNA-bd_sf"/>
</dbReference>
<evidence type="ECO:0000259" key="1">
    <source>
        <dbReference type="SMART" id="SM00347"/>
    </source>
</evidence>
<dbReference type="EMBL" id="JAEMNV010000004">
    <property type="protein sequence ID" value="MBJ8339909.1"/>
    <property type="molecule type" value="Genomic_DNA"/>
</dbReference>
<dbReference type="InterPro" id="IPR039422">
    <property type="entry name" value="MarR/SlyA-like"/>
</dbReference>
<organism evidence="2 3">
    <name type="scientific">Antrihabitans stalagmiti</name>
    <dbReference type="NCBI Taxonomy" id="2799499"/>
    <lineage>
        <taxon>Bacteria</taxon>
        <taxon>Bacillati</taxon>
        <taxon>Actinomycetota</taxon>
        <taxon>Actinomycetes</taxon>
        <taxon>Mycobacteriales</taxon>
        <taxon>Nocardiaceae</taxon>
        <taxon>Antrihabitans</taxon>
    </lineage>
</organism>
<dbReference type="SMART" id="SM00347">
    <property type="entry name" value="HTH_MARR"/>
    <property type="match status" value="1"/>
</dbReference>
<dbReference type="PANTHER" id="PTHR33164:SF106">
    <property type="entry name" value="TRANSCRIPTIONAL REGULATORY PROTEIN"/>
    <property type="match status" value="1"/>
</dbReference>
<reference evidence="2" key="1">
    <citation type="submission" date="2020-12" db="EMBL/GenBank/DDBJ databases">
        <title>Antrihabitans popcorni sp. nov. and Antrihabitans auranticaus sp. nov., isolated from a larva cave.</title>
        <authorList>
            <person name="Lee S.D."/>
            <person name="Kim I.S."/>
        </authorList>
    </citation>
    <scope>NUCLEOTIDE SEQUENCE</scope>
    <source>
        <strain evidence="2">YC3-6</strain>
    </source>
</reference>
<comment type="caution">
    <text evidence="2">The sequence shown here is derived from an EMBL/GenBank/DDBJ whole genome shotgun (WGS) entry which is preliminary data.</text>
</comment>
<dbReference type="InterPro" id="IPR000835">
    <property type="entry name" value="HTH_MarR-typ"/>
</dbReference>
<dbReference type="RefSeq" id="WP_199704688.1">
    <property type="nucleotide sequence ID" value="NZ_JAEMNV010000004.1"/>
</dbReference>
<proteinExistence type="predicted"/>
<dbReference type="GO" id="GO:0003700">
    <property type="term" value="F:DNA-binding transcription factor activity"/>
    <property type="evidence" value="ECO:0007669"/>
    <property type="project" value="InterPro"/>
</dbReference>
<name>A0A934NR30_9NOCA</name>
<dbReference type="Gene3D" id="1.10.10.10">
    <property type="entry name" value="Winged helix-like DNA-binding domain superfamily/Winged helix DNA-binding domain"/>
    <property type="match status" value="1"/>
</dbReference>
<dbReference type="PANTHER" id="PTHR33164">
    <property type="entry name" value="TRANSCRIPTIONAL REGULATOR, MARR FAMILY"/>
    <property type="match status" value="1"/>
</dbReference>